<evidence type="ECO:0000256" key="3">
    <source>
        <dbReference type="ARBA" id="ARBA00022691"/>
    </source>
</evidence>
<dbReference type="SUPFAM" id="SSF53335">
    <property type="entry name" value="S-adenosyl-L-methionine-dependent methyltransferases"/>
    <property type="match status" value="1"/>
</dbReference>
<dbReference type="Pfam" id="PF00891">
    <property type="entry name" value="Methyltransf_2"/>
    <property type="match status" value="1"/>
</dbReference>
<keyword evidence="6" id="KW-1185">Reference proteome</keyword>
<sequence>MGSISQLNMVNEESAAELFRAQAQLLNQILNFINFGCLKCATQLGIHEIIHSHGKPMTLSQLIAALQIHDSKAPFVFRLMRVLVSCGFFHVQNLGESDGEEAYTLTSTSKLLLKNNPLSLAPFLSLILHPTVIQPWQCLSTWFQNDDPTPFETAYGKPFWECVGHNSELNNSFNAAMQSDSQLITTELIEKCKGVFEGLESLVDVGGGTGAVAKATADAFPDMECTVFDLPHVVGDLEASKNLKYVGGNMFETIPSADAVLLKCTLHDWNDEESVKILQLCKEAVTSNGKKGKVIIIEMIIENGHNRSNEVSTQTQLFFDMLMMTLVTGKERTEKEWAKIFTDAGFRSYQISHILGLRSLIEVYP</sequence>
<dbReference type="InterPro" id="IPR036388">
    <property type="entry name" value="WH-like_DNA-bd_sf"/>
</dbReference>
<dbReference type="PANTHER" id="PTHR11746">
    <property type="entry name" value="O-METHYLTRANSFERASE"/>
    <property type="match status" value="1"/>
</dbReference>
<protein>
    <submittedName>
        <fullName evidence="7">Probable O-methyltransferase 3</fullName>
    </submittedName>
</protein>
<reference evidence="7" key="2">
    <citation type="submission" date="2025-08" db="UniProtKB">
        <authorList>
            <consortium name="RefSeq"/>
        </authorList>
    </citation>
    <scope>IDENTIFICATION</scope>
    <source>
        <tissue evidence="7">Seedling</tissue>
    </source>
</reference>
<evidence type="ECO:0000313" key="7">
    <source>
        <dbReference type="RefSeq" id="XP_060670658.1"/>
    </source>
</evidence>
<evidence type="ECO:0000256" key="1">
    <source>
        <dbReference type="ARBA" id="ARBA00022603"/>
    </source>
</evidence>
<reference evidence="6" key="1">
    <citation type="submission" date="2025-05" db="UniProtKB">
        <authorList>
            <consortium name="RefSeq"/>
        </authorList>
    </citation>
    <scope>NUCLEOTIDE SEQUENCE [LARGE SCALE GENOMIC DNA]</scope>
</reference>
<keyword evidence="1" id="KW-0489">Methyltransferase</keyword>
<evidence type="ECO:0000256" key="2">
    <source>
        <dbReference type="ARBA" id="ARBA00022679"/>
    </source>
</evidence>
<dbReference type="Pfam" id="PF08100">
    <property type="entry name" value="Dimerisation"/>
    <property type="match status" value="1"/>
</dbReference>
<dbReference type="RefSeq" id="XP_060670658.1">
    <property type="nucleotide sequence ID" value="XM_060814675.1"/>
</dbReference>
<evidence type="ECO:0000259" key="5">
    <source>
        <dbReference type="Pfam" id="PF08100"/>
    </source>
</evidence>
<evidence type="ECO:0000313" key="6">
    <source>
        <dbReference type="Proteomes" id="UP001652623"/>
    </source>
</evidence>
<dbReference type="InterPro" id="IPR001077">
    <property type="entry name" value="COMT_C"/>
</dbReference>
<dbReference type="InterPro" id="IPR036390">
    <property type="entry name" value="WH_DNA-bd_sf"/>
</dbReference>
<gene>
    <name evidence="7" type="primary">LOC132800597</name>
</gene>
<dbReference type="GeneID" id="132800597"/>
<name>A0ABM4A1P6_ZIZJJ</name>
<dbReference type="Gene3D" id="1.10.10.10">
    <property type="entry name" value="Winged helix-like DNA-binding domain superfamily/Winged helix DNA-binding domain"/>
    <property type="match status" value="1"/>
</dbReference>
<dbReference type="InterPro" id="IPR029063">
    <property type="entry name" value="SAM-dependent_MTases_sf"/>
</dbReference>
<dbReference type="SUPFAM" id="SSF46785">
    <property type="entry name" value="Winged helix' DNA-binding domain"/>
    <property type="match status" value="1"/>
</dbReference>
<organism evidence="6 7">
    <name type="scientific">Ziziphus jujuba</name>
    <name type="common">Chinese jujube</name>
    <name type="synonym">Ziziphus sativa</name>
    <dbReference type="NCBI Taxonomy" id="326968"/>
    <lineage>
        <taxon>Eukaryota</taxon>
        <taxon>Viridiplantae</taxon>
        <taxon>Streptophyta</taxon>
        <taxon>Embryophyta</taxon>
        <taxon>Tracheophyta</taxon>
        <taxon>Spermatophyta</taxon>
        <taxon>Magnoliopsida</taxon>
        <taxon>eudicotyledons</taxon>
        <taxon>Gunneridae</taxon>
        <taxon>Pentapetalae</taxon>
        <taxon>rosids</taxon>
        <taxon>fabids</taxon>
        <taxon>Rosales</taxon>
        <taxon>Rhamnaceae</taxon>
        <taxon>Paliureae</taxon>
        <taxon>Ziziphus</taxon>
    </lineage>
</organism>
<dbReference type="Proteomes" id="UP001652623">
    <property type="component" value="Chromosome 2"/>
</dbReference>
<dbReference type="Gene3D" id="3.40.50.150">
    <property type="entry name" value="Vaccinia Virus protein VP39"/>
    <property type="match status" value="1"/>
</dbReference>
<proteinExistence type="predicted"/>
<feature type="domain" description="O-methyltransferase C-terminal" evidence="4">
    <location>
        <begin position="136"/>
        <end position="347"/>
    </location>
</feature>
<dbReference type="PIRSF" id="PIRSF005739">
    <property type="entry name" value="O-mtase"/>
    <property type="match status" value="1"/>
</dbReference>
<evidence type="ECO:0000259" key="4">
    <source>
        <dbReference type="Pfam" id="PF00891"/>
    </source>
</evidence>
<feature type="domain" description="O-methyltransferase dimerisation" evidence="5">
    <location>
        <begin position="29"/>
        <end position="114"/>
    </location>
</feature>
<keyword evidence="2" id="KW-0808">Transferase</keyword>
<accession>A0ABM4A1P6</accession>
<dbReference type="InterPro" id="IPR012967">
    <property type="entry name" value="COMT_dimerisation"/>
</dbReference>
<dbReference type="InterPro" id="IPR016461">
    <property type="entry name" value="COMT-like"/>
</dbReference>
<keyword evidence="3" id="KW-0949">S-adenosyl-L-methionine</keyword>